<dbReference type="Proteomes" id="UP000694872">
    <property type="component" value="Unplaced"/>
</dbReference>
<proteinExistence type="inferred from homology"/>
<evidence type="ECO:0000313" key="6">
    <source>
        <dbReference type="RefSeq" id="XP_013172061.1"/>
    </source>
</evidence>
<dbReference type="GeneID" id="106121106"/>
<evidence type="ECO:0000256" key="3">
    <source>
        <dbReference type="ARBA" id="ARBA00022525"/>
    </source>
</evidence>
<dbReference type="AlphaFoldDB" id="A0AAJ6ZGA2"/>
<dbReference type="InterPro" id="IPR013818">
    <property type="entry name" value="Lipase"/>
</dbReference>
<name>A0AAJ6ZGA2_PAPXU</name>
<evidence type="ECO:0000259" key="5">
    <source>
        <dbReference type="Pfam" id="PF00151"/>
    </source>
</evidence>
<dbReference type="RefSeq" id="XP_013172061.1">
    <property type="nucleotide sequence ID" value="XM_013316607.1"/>
</dbReference>
<organism evidence="6">
    <name type="scientific">Papilio xuthus</name>
    <name type="common">Asian swallowtail butterfly</name>
    <dbReference type="NCBI Taxonomy" id="66420"/>
    <lineage>
        <taxon>Eukaryota</taxon>
        <taxon>Metazoa</taxon>
        <taxon>Ecdysozoa</taxon>
        <taxon>Arthropoda</taxon>
        <taxon>Hexapoda</taxon>
        <taxon>Insecta</taxon>
        <taxon>Pterygota</taxon>
        <taxon>Neoptera</taxon>
        <taxon>Endopterygota</taxon>
        <taxon>Lepidoptera</taxon>
        <taxon>Glossata</taxon>
        <taxon>Ditrysia</taxon>
        <taxon>Papilionoidea</taxon>
        <taxon>Papilionidae</taxon>
        <taxon>Papilioninae</taxon>
        <taxon>Papilio</taxon>
    </lineage>
</organism>
<dbReference type="GO" id="GO:0016298">
    <property type="term" value="F:lipase activity"/>
    <property type="evidence" value="ECO:0007669"/>
    <property type="project" value="InterPro"/>
</dbReference>
<dbReference type="InterPro" id="IPR000734">
    <property type="entry name" value="TAG_lipase"/>
</dbReference>
<dbReference type="InterPro" id="IPR029058">
    <property type="entry name" value="AB_hydrolase_fold"/>
</dbReference>
<evidence type="ECO:0000256" key="1">
    <source>
        <dbReference type="ARBA" id="ARBA00004613"/>
    </source>
</evidence>
<dbReference type="GO" id="GO:0005615">
    <property type="term" value="C:extracellular space"/>
    <property type="evidence" value="ECO:0007669"/>
    <property type="project" value="TreeGrafter"/>
</dbReference>
<accession>A0AAJ6ZGA2</accession>
<gene>
    <name evidence="6" type="primary">LOC106121106</name>
</gene>
<sequence>MCIYIKMKILSLYVLICMFVKINCWGRGDLEKYGPFQIALRSKLIKCIHDRTLDLDVSEIDVYFYDFPRNEVETYNIDDAGKGILSYKELDKTKRFIIFVGGYKSNINKRTEERVRDTFRNFPNSYLIILDHSPYTNDKQGYIKSYERSVKYVHYIGKALAQMLITLNEAGISPNNIHCVGHSLGGQILGHTGQIFFENTRMKISRITALDPAGPCFSNSFIENQIRSGVADYVEVYHCNAGALGTTSVLADVDFFVNKKGQSQPNCKTPLIPGIFDSPKAAKCNHRACIDLWTATVSHPEWFLARKCDSYKKYKGGSCSANDVTIAGFWNPGNATGVYYFSTEGYDIQ</sequence>
<evidence type="ECO:0000256" key="4">
    <source>
        <dbReference type="RuleBase" id="RU004262"/>
    </source>
</evidence>
<keyword evidence="3" id="KW-0964">Secreted</keyword>
<feature type="domain" description="Lipase" evidence="5">
    <location>
        <begin position="86"/>
        <end position="319"/>
    </location>
</feature>
<comment type="subcellular location">
    <subcellularLocation>
        <location evidence="1">Secreted</location>
    </subcellularLocation>
</comment>
<dbReference type="Gene3D" id="3.40.50.1820">
    <property type="entry name" value="alpha/beta hydrolase"/>
    <property type="match status" value="1"/>
</dbReference>
<dbReference type="KEGG" id="pxu:106121106"/>
<evidence type="ECO:0000256" key="2">
    <source>
        <dbReference type="ARBA" id="ARBA00010701"/>
    </source>
</evidence>
<reference evidence="6" key="1">
    <citation type="submission" date="2025-08" db="UniProtKB">
        <authorList>
            <consortium name="RefSeq"/>
        </authorList>
    </citation>
    <scope>IDENTIFICATION</scope>
</reference>
<protein>
    <submittedName>
        <fullName evidence="6">Lipase member I-like</fullName>
    </submittedName>
</protein>
<comment type="similarity">
    <text evidence="2 4">Belongs to the AB hydrolase superfamily. Lipase family.</text>
</comment>
<dbReference type="PANTHER" id="PTHR11610">
    <property type="entry name" value="LIPASE"/>
    <property type="match status" value="1"/>
</dbReference>
<dbReference type="Pfam" id="PF00151">
    <property type="entry name" value="Lipase"/>
    <property type="match status" value="1"/>
</dbReference>
<dbReference type="GO" id="GO:0016042">
    <property type="term" value="P:lipid catabolic process"/>
    <property type="evidence" value="ECO:0007669"/>
    <property type="project" value="TreeGrafter"/>
</dbReference>
<dbReference type="SUPFAM" id="SSF53474">
    <property type="entry name" value="alpha/beta-Hydrolases"/>
    <property type="match status" value="1"/>
</dbReference>